<comment type="caution">
    <text evidence="2">The sequence shown here is derived from an EMBL/GenBank/DDBJ whole genome shotgun (WGS) entry which is preliminary data.</text>
</comment>
<keyword evidence="3" id="KW-1185">Reference proteome</keyword>
<feature type="region of interest" description="Disordered" evidence="1">
    <location>
        <begin position="91"/>
        <end position="126"/>
    </location>
</feature>
<dbReference type="PROSITE" id="PS51257">
    <property type="entry name" value="PROKAR_LIPOPROTEIN"/>
    <property type="match status" value="1"/>
</dbReference>
<proteinExistence type="predicted"/>
<organism evidence="2 3">
    <name type="scientific">Panicum virgatum</name>
    <name type="common">Blackwell switchgrass</name>
    <dbReference type="NCBI Taxonomy" id="38727"/>
    <lineage>
        <taxon>Eukaryota</taxon>
        <taxon>Viridiplantae</taxon>
        <taxon>Streptophyta</taxon>
        <taxon>Embryophyta</taxon>
        <taxon>Tracheophyta</taxon>
        <taxon>Spermatophyta</taxon>
        <taxon>Magnoliopsida</taxon>
        <taxon>Liliopsida</taxon>
        <taxon>Poales</taxon>
        <taxon>Poaceae</taxon>
        <taxon>PACMAD clade</taxon>
        <taxon>Panicoideae</taxon>
        <taxon>Panicodae</taxon>
        <taxon>Paniceae</taxon>
        <taxon>Panicinae</taxon>
        <taxon>Panicum</taxon>
        <taxon>Panicum sect. Hiantes</taxon>
    </lineage>
</organism>
<protein>
    <submittedName>
        <fullName evidence="2">Uncharacterized protein</fullName>
    </submittedName>
</protein>
<name>A0A8T0VE50_PANVG</name>
<dbReference type="Proteomes" id="UP000823388">
    <property type="component" value="Chromosome 3K"/>
</dbReference>
<dbReference type="EMBL" id="CM029041">
    <property type="protein sequence ID" value="KAG2630049.1"/>
    <property type="molecule type" value="Genomic_DNA"/>
</dbReference>
<sequence length="126" mass="13120">MRTSPRSSQSAATGLWLGCCARPTWPRVSCLAAAPCLPRPVPCTSRVKTYAPRPQLSLISHSAAGPRHPQAPSSSLLASLPPCVACAARISASRPPTPGSQPSSPRLLLASSHVPTTTKTPPRRPA</sequence>
<gene>
    <name evidence="2" type="ORF">PVAP13_3KG517300</name>
</gene>
<evidence type="ECO:0000256" key="1">
    <source>
        <dbReference type="SAM" id="MobiDB-lite"/>
    </source>
</evidence>
<evidence type="ECO:0000313" key="3">
    <source>
        <dbReference type="Proteomes" id="UP000823388"/>
    </source>
</evidence>
<evidence type="ECO:0000313" key="2">
    <source>
        <dbReference type="EMBL" id="KAG2630049.1"/>
    </source>
</evidence>
<dbReference type="AlphaFoldDB" id="A0A8T0VE50"/>
<accession>A0A8T0VE50</accession>
<reference evidence="2" key="1">
    <citation type="submission" date="2020-05" db="EMBL/GenBank/DDBJ databases">
        <title>WGS assembly of Panicum virgatum.</title>
        <authorList>
            <person name="Lovell J.T."/>
            <person name="Jenkins J."/>
            <person name="Shu S."/>
            <person name="Juenger T.E."/>
            <person name="Schmutz J."/>
        </authorList>
    </citation>
    <scope>NUCLEOTIDE SEQUENCE</scope>
    <source>
        <strain evidence="2">AP13</strain>
    </source>
</reference>